<gene>
    <name evidence="2" type="ORF">BHYA_0054g00150</name>
</gene>
<feature type="region of interest" description="Disordered" evidence="1">
    <location>
        <begin position="152"/>
        <end position="200"/>
    </location>
</feature>
<feature type="region of interest" description="Disordered" evidence="1">
    <location>
        <begin position="482"/>
        <end position="527"/>
    </location>
</feature>
<accession>A0A4Z1GUI6</accession>
<feature type="compositionally biased region" description="Basic and acidic residues" evidence="1">
    <location>
        <begin position="156"/>
        <end position="167"/>
    </location>
</feature>
<feature type="compositionally biased region" description="Basic and acidic residues" evidence="1">
    <location>
        <begin position="285"/>
        <end position="294"/>
    </location>
</feature>
<evidence type="ECO:0000313" key="3">
    <source>
        <dbReference type="Proteomes" id="UP000297814"/>
    </source>
</evidence>
<feature type="region of interest" description="Disordered" evidence="1">
    <location>
        <begin position="259"/>
        <end position="294"/>
    </location>
</feature>
<dbReference type="AlphaFoldDB" id="A0A4Z1GUI6"/>
<feature type="compositionally biased region" description="Low complexity" evidence="1">
    <location>
        <begin position="490"/>
        <end position="500"/>
    </location>
</feature>
<name>A0A4Z1GUI6_9HELO</name>
<keyword evidence="3" id="KW-1185">Reference proteome</keyword>
<comment type="caution">
    <text evidence="2">The sequence shown here is derived from an EMBL/GenBank/DDBJ whole genome shotgun (WGS) entry which is preliminary data.</text>
</comment>
<protein>
    <submittedName>
        <fullName evidence="2">Uncharacterized protein</fullName>
    </submittedName>
</protein>
<dbReference type="Proteomes" id="UP000297814">
    <property type="component" value="Unassembled WGS sequence"/>
</dbReference>
<evidence type="ECO:0000256" key="1">
    <source>
        <dbReference type="SAM" id="MobiDB-lite"/>
    </source>
</evidence>
<feature type="compositionally biased region" description="Polar residues" evidence="1">
    <location>
        <begin position="265"/>
        <end position="284"/>
    </location>
</feature>
<sequence length="527" mass="61121">MAYNSDRNRSIRYQCREFAPQSSQTTPNSYHSPSYKQHKTQYVIPAPPSDENYQCSDTNSTTNLSETTFLPRSEKERLIHEETEGDRRRYDQWKQWARELEEARLASAVENARREEYRCKLEALDRQKRENEKLKASTDRDRRVYLQRLEADEQSEADRKRREADRRVRSRTSSSNNNHSRREQATGYVSGTSGRRLPYTPLSDEALIGIAKESEKRRCRSSKSKYSSSRPELRFVPHNENLRGGKVCENYLDHEERRKKRKELISQQTVPDFSNSRPFQPESHSQLDPDYPKIPDDTFRRPTVIIQQEPMLPPYHGYQYSYPRERESAAQYTHAPVMTPTQESTPSPYGGYGYAAGYSYGQPNPQYIPVPGSATPNMALSKRAKPVPPFHGMCSYQHAKFATYTTSSTLANAMEYIVLTYADTRPKTELQIHTGIGGVCDDYAQHEQNRREREREWVAQIEASNDRVLEWRREERRQRYPQIIQEPRGTRASTSASASSSRHRHFSRGHRGSGLVRDSGSSPSHTF</sequence>
<feature type="region of interest" description="Disordered" evidence="1">
    <location>
        <begin position="214"/>
        <end position="238"/>
    </location>
</feature>
<proteinExistence type="predicted"/>
<dbReference type="EMBL" id="PQXK01000054">
    <property type="protein sequence ID" value="TGO39419.1"/>
    <property type="molecule type" value="Genomic_DNA"/>
</dbReference>
<evidence type="ECO:0000313" key="2">
    <source>
        <dbReference type="EMBL" id="TGO39419.1"/>
    </source>
</evidence>
<reference evidence="2 3" key="1">
    <citation type="submission" date="2017-12" db="EMBL/GenBank/DDBJ databases">
        <title>Comparative genomics of Botrytis spp.</title>
        <authorList>
            <person name="Valero-Jimenez C.A."/>
            <person name="Tapia P."/>
            <person name="Veloso J."/>
            <person name="Silva-Moreno E."/>
            <person name="Staats M."/>
            <person name="Valdes J.H."/>
            <person name="Van Kan J.A.L."/>
        </authorList>
    </citation>
    <scope>NUCLEOTIDE SEQUENCE [LARGE SCALE GENOMIC DNA]</scope>
    <source>
        <strain evidence="2 3">Bh0001</strain>
    </source>
</reference>
<feature type="compositionally biased region" description="Basic residues" evidence="1">
    <location>
        <begin position="501"/>
        <end position="511"/>
    </location>
</feature>
<organism evidence="2 3">
    <name type="scientific">Botrytis hyacinthi</name>
    <dbReference type="NCBI Taxonomy" id="278943"/>
    <lineage>
        <taxon>Eukaryota</taxon>
        <taxon>Fungi</taxon>
        <taxon>Dikarya</taxon>
        <taxon>Ascomycota</taxon>
        <taxon>Pezizomycotina</taxon>
        <taxon>Leotiomycetes</taxon>
        <taxon>Helotiales</taxon>
        <taxon>Sclerotiniaceae</taxon>
        <taxon>Botrytis</taxon>
    </lineage>
</organism>